<reference evidence="1" key="1">
    <citation type="journal article" date="2020" name="Stud. Mycol.">
        <title>101 Dothideomycetes genomes: a test case for predicting lifestyles and emergence of pathogens.</title>
        <authorList>
            <person name="Haridas S."/>
            <person name="Albert R."/>
            <person name="Binder M."/>
            <person name="Bloem J."/>
            <person name="Labutti K."/>
            <person name="Salamov A."/>
            <person name="Andreopoulos B."/>
            <person name="Baker S."/>
            <person name="Barry K."/>
            <person name="Bills G."/>
            <person name="Bluhm B."/>
            <person name="Cannon C."/>
            <person name="Castanera R."/>
            <person name="Culley D."/>
            <person name="Daum C."/>
            <person name="Ezra D."/>
            <person name="Gonzalez J."/>
            <person name="Henrissat B."/>
            <person name="Kuo A."/>
            <person name="Liang C."/>
            <person name="Lipzen A."/>
            <person name="Lutzoni F."/>
            <person name="Magnuson J."/>
            <person name="Mondo S."/>
            <person name="Nolan M."/>
            <person name="Ohm R."/>
            <person name="Pangilinan J."/>
            <person name="Park H.-J."/>
            <person name="Ramirez L."/>
            <person name="Alfaro M."/>
            <person name="Sun H."/>
            <person name="Tritt A."/>
            <person name="Yoshinaga Y."/>
            <person name="Zwiers L.-H."/>
            <person name="Turgeon B."/>
            <person name="Goodwin S."/>
            <person name="Spatafora J."/>
            <person name="Crous P."/>
            <person name="Grigoriev I."/>
        </authorList>
    </citation>
    <scope>NUCLEOTIDE SEQUENCE</scope>
    <source>
        <strain evidence="1">ATCC 16933</strain>
    </source>
</reference>
<evidence type="ECO:0000313" key="2">
    <source>
        <dbReference type="Proteomes" id="UP000799766"/>
    </source>
</evidence>
<organism evidence="1 2">
    <name type="scientific">Lineolata rhizophorae</name>
    <dbReference type="NCBI Taxonomy" id="578093"/>
    <lineage>
        <taxon>Eukaryota</taxon>
        <taxon>Fungi</taxon>
        <taxon>Dikarya</taxon>
        <taxon>Ascomycota</taxon>
        <taxon>Pezizomycotina</taxon>
        <taxon>Dothideomycetes</taxon>
        <taxon>Dothideomycetes incertae sedis</taxon>
        <taxon>Lineolatales</taxon>
        <taxon>Lineolataceae</taxon>
        <taxon>Lineolata</taxon>
    </lineage>
</organism>
<proteinExistence type="predicted"/>
<gene>
    <name evidence="1" type="ORF">BDY21DRAFT_302690</name>
</gene>
<dbReference type="InterPro" id="IPR038883">
    <property type="entry name" value="AN11006-like"/>
</dbReference>
<sequence>MSAPTALAQNARNTTLPPFLRLPTEIRLMIYEHLLLPKSQPEASSSCQSLEQMLQPDYHSCDQHYSSKRSVKSASATSPRITVHIRTLDPSSTKPKPTTIRNRTPFSIRTSRFRSRTMGTTYFAPGSHNQAIHPAILSVCRTTHAEAVDLLYGGALFCFGSHVDAVPAFLADLTPRARARVRRVALVKAPLPYDHGADLDDWAEACKALAGDLPGLAELRLGVVAGKPARKRQGGWAGLRTISAAQFRTLSGPTPDGGSADSVASGMLEWAGALMCVRGLASLEVRPLVEHCPSPMSEGMAFWVTLSKNLEGGFAEWLRGLMVGRKGEHGA</sequence>
<dbReference type="Proteomes" id="UP000799766">
    <property type="component" value="Unassembled WGS sequence"/>
</dbReference>
<dbReference type="OrthoDB" id="5420711at2759"/>
<name>A0A6A6P171_9PEZI</name>
<protein>
    <submittedName>
        <fullName evidence="1">Uncharacterized protein</fullName>
    </submittedName>
</protein>
<dbReference type="PANTHER" id="PTHR42085:SF2">
    <property type="entry name" value="F-BOX DOMAIN-CONTAINING PROTEIN"/>
    <property type="match status" value="1"/>
</dbReference>
<dbReference type="AlphaFoldDB" id="A0A6A6P171"/>
<keyword evidence="2" id="KW-1185">Reference proteome</keyword>
<evidence type="ECO:0000313" key="1">
    <source>
        <dbReference type="EMBL" id="KAF2457706.1"/>
    </source>
</evidence>
<dbReference type="PANTHER" id="PTHR42085">
    <property type="entry name" value="F-BOX DOMAIN-CONTAINING PROTEIN"/>
    <property type="match status" value="1"/>
</dbReference>
<dbReference type="EMBL" id="MU001679">
    <property type="protein sequence ID" value="KAF2457706.1"/>
    <property type="molecule type" value="Genomic_DNA"/>
</dbReference>
<accession>A0A6A6P171</accession>